<keyword evidence="1" id="KW-0732">Signal</keyword>
<gene>
    <name evidence="3" type="ORF">ABXR19_16605</name>
</gene>
<evidence type="ECO:0000313" key="3">
    <source>
        <dbReference type="EMBL" id="MET7015814.1"/>
    </source>
</evidence>
<organism evidence="3 4">
    <name type="scientific">Uliginosibacterium flavum</name>
    <dbReference type="NCBI Taxonomy" id="1396831"/>
    <lineage>
        <taxon>Bacteria</taxon>
        <taxon>Pseudomonadati</taxon>
        <taxon>Pseudomonadota</taxon>
        <taxon>Betaproteobacteria</taxon>
        <taxon>Rhodocyclales</taxon>
        <taxon>Zoogloeaceae</taxon>
        <taxon>Uliginosibacterium</taxon>
    </lineage>
</organism>
<dbReference type="Proteomes" id="UP001549691">
    <property type="component" value="Unassembled WGS sequence"/>
</dbReference>
<dbReference type="InterPro" id="IPR013424">
    <property type="entry name" value="Ice-binding_C"/>
</dbReference>
<sequence>MTCVRNSIFVLALCLLGGNTQASVVNGDFSTGDLSGWTLYTTFDGQLVPTGRPAPTAVMFDTDGDGVASFAAQFRVGQQTPYNAGQWGGGGILQSFSSAAGAMSISVDVAAYQQPESTNSSTGGLFYILVDGQIVSSWEAPSITAGVTVRNQLTYTGSISDGVHELRILAQRPYLTGYSTRATMTPFQYMDNVVLTTPVPEPTSLAMLLAGLGLIGTAAAKRRTA</sequence>
<dbReference type="Pfam" id="PF07589">
    <property type="entry name" value="PEP-CTERM"/>
    <property type="match status" value="1"/>
</dbReference>
<reference evidence="3 4" key="1">
    <citation type="submission" date="2024-07" db="EMBL/GenBank/DDBJ databases">
        <title>Uliginosibacterium flavum JJ3220;KACC:17644.</title>
        <authorList>
            <person name="Kim M.K."/>
        </authorList>
    </citation>
    <scope>NUCLEOTIDE SEQUENCE [LARGE SCALE GENOMIC DNA]</scope>
    <source>
        <strain evidence="3 4">KACC:17644</strain>
    </source>
</reference>
<name>A0ABV2TPG4_9RHOO</name>
<accession>A0ABV2TPG4</accession>
<evidence type="ECO:0000313" key="4">
    <source>
        <dbReference type="Proteomes" id="UP001549691"/>
    </source>
</evidence>
<feature type="signal peptide" evidence="1">
    <location>
        <begin position="1"/>
        <end position="22"/>
    </location>
</feature>
<comment type="caution">
    <text evidence="3">The sequence shown here is derived from an EMBL/GenBank/DDBJ whole genome shotgun (WGS) entry which is preliminary data.</text>
</comment>
<keyword evidence="4" id="KW-1185">Reference proteome</keyword>
<proteinExistence type="predicted"/>
<feature type="chain" id="PRO_5046475293" evidence="1">
    <location>
        <begin position="23"/>
        <end position="225"/>
    </location>
</feature>
<protein>
    <submittedName>
        <fullName evidence="3">PEP-CTERM sorting domain-containing protein</fullName>
    </submittedName>
</protein>
<dbReference type="EMBL" id="JBEWZI010000022">
    <property type="protein sequence ID" value="MET7015814.1"/>
    <property type="molecule type" value="Genomic_DNA"/>
</dbReference>
<dbReference type="RefSeq" id="WP_354602271.1">
    <property type="nucleotide sequence ID" value="NZ_JBEWZI010000022.1"/>
</dbReference>
<evidence type="ECO:0000256" key="1">
    <source>
        <dbReference type="SAM" id="SignalP"/>
    </source>
</evidence>
<dbReference type="NCBIfam" id="TIGR02595">
    <property type="entry name" value="PEP_CTERM"/>
    <property type="match status" value="1"/>
</dbReference>
<evidence type="ECO:0000259" key="2">
    <source>
        <dbReference type="Pfam" id="PF07589"/>
    </source>
</evidence>
<feature type="domain" description="Ice-binding protein C-terminal" evidence="2">
    <location>
        <begin position="198"/>
        <end position="223"/>
    </location>
</feature>